<dbReference type="SUPFAM" id="SSF51905">
    <property type="entry name" value="FAD/NAD(P)-binding domain"/>
    <property type="match status" value="1"/>
</dbReference>
<sequence>MKDLVIIGGGPGGLTCGIYAVRSGLDVVLYERSALGGSVLSAEKVENYPGFPGGISGPDLIARMEEHALQIGLPIEFTEVHEITPDNSHYRLRTRDGEVSTRVVVIATGTGPRPLGVQGEDRLRGRGVSYCAVCDGAFFRDQPVAVVGGGDAAVEEAHYLSRFASRVYLVHPRESIKRSRVGQRRIEENRKIETVPNTRVLAISGDRAVDGIVLENIQTGEKWNLKVDGVFVYVGIQPNSYLVEKLVDLDNRRFIITDSHMRTSRPGIYAVGDVRRTPLRQIATAVGDGAIAAIWAEKYITSLS</sequence>
<dbReference type="Gene3D" id="3.50.50.60">
    <property type="entry name" value="FAD/NAD(P)-binding domain"/>
    <property type="match status" value="2"/>
</dbReference>
<dbReference type="Pfam" id="PF07992">
    <property type="entry name" value="Pyr_redox_2"/>
    <property type="match status" value="1"/>
</dbReference>
<comment type="catalytic activity">
    <reaction evidence="7">
        <text>[thioredoxin]-dithiol + NADP(+) = [thioredoxin]-disulfide + NADPH + H(+)</text>
        <dbReference type="Rhea" id="RHEA:20345"/>
        <dbReference type="Rhea" id="RHEA-COMP:10698"/>
        <dbReference type="Rhea" id="RHEA-COMP:10700"/>
        <dbReference type="ChEBI" id="CHEBI:15378"/>
        <dbReference type="ChEBI" id="CHEBI:29950"/>
        <dbReference type="ChEBI" id="CHEBI:50058"/>
        <dbReference type="ChEBI" id="CHEBI:57783"/>
        <dbReference type="ChEBI" id="CHEBI:58349"/>
        <dbReference type="EC" id="1.8.1.9"/>
    </reaction>
</comment>
<evidence type="ECO:0000313" key="11">
    <source>
        <dbReference type="Proteomes" id="UP000008544"/>
    </source>
</evidence>
<evidence type="ECO:0000259" key="9">
    <source>
        <dbReference type="Pfam" id="PF07992"/>
    </source>
</evidence>
<organism evidence="10 11">
    <name type="scientific">Desulforudis audaxviator (strain MP104C)</name>
    <dbReference type="NCBI Taxonomy" id="477974"/>
    <lineage>
        <taxon>Bacteria</taxon>
        <taxon>Bacillati</taxon>
        <taxon>Bacillota</taxon>
        <taxon>Clostridia</taxon>
        <taxon>Thermoanaerobacterales</taxon>
        <taxon>Candidatus Desulforudaceae</taxon>
        <taxon>Candidatus Desulforudis</taxon>
    </lineage>
</organism>
<evidence type="ECO:0000256" key="3">
    <source>
        <dbReference type="ARBA" id="ARBA00022827"/>
    </source>
</evidence>
<keyword evidence="5" id="KW-1015">Disulfide bond</keyword>
<evidence type="ECO:0000256" key="6">
    <source>
        <dbReference type="ARBA" id="ARBA00023284"/>
    </source>
</evidence>
<evidence type="ECO:0000256" key="4">
    <source>
        <dbReference type="ARBA" id="ARBA00023002"/>
    </source>
</evidence>
<dbReference type="NCBIfam" id="TIGR01292">
    <property type="entry name" value="TRX_reduct"/>
    <property type="match status" value="1"/>
</dbReference>
<keyword evidence="8" id="KW-0521">NADP</keyword>
<dbReference type="RefSeq" id="WP_012301689.1">
    <property type="nucleotide sequence ID" value="NC_010424.1"/>
</dbReference>
<evidence type="ECO:0000256" key="7">
    <source>
        <dbReference type="RuleBase" id="RU003880"/>
    </source>
</evidence>
<gene>
    <name evidence="10" type="ordered locus">Daud_0559</name>
</gene>
<keyword evidence="3 7" id="KW-0274">FAD</keyword>
<dbReference type="EMBL" id="CP000860">
    <property type="protein sequence ID" value="ACA59100.1"/>
    <property type="molecule type" value="Genomic_DNA"/>
</dbReference>
<dbReference type="PANTHER" id="PTHR48105">
    <property type="entry name" value="THIOREDOXIN REDUCTASE 1-RELATED-RELATED"/>
    <property type="match status" value="1"/>
</dbReference>
<dbReference type="PRINTS" id="PR00469">
    <property type="entry name" value="PNDRDTASEII"/>
</dbReference>
<dbReference type="HOGENOM" id="CLU_031864_5_3_9"/>
<dbReference type="STRING" id="477974.Daud_0559"/>
<dbReference type="OrthoDB" id="9806179at2"/>
<dbReference type="PROSITE" id="PS00573">
    <property type="entry name" value="PYRIDINE_REDOX_2"/>
    <property type="match status" value="1"/>
</dbReference>
<protein>
    <recommendedName>
        <fullName evidence="7">Thioredoxin reductase</fullName>
        <ecNumber evidence="7">1.8.1.9</ecNumber>
    </recommendedName>
</protein>
<dbReference type="InterPro" id="IPR023753">
    <property type="entry name" value="FAD/NAD-binding_dom"/>
</dbReference>
<dbReference type="GO" id="GO:0005737">
    <property type="term" value="C:cytoplasm"/>
    <property type="evidence" value="ECO:0007669"/>
    <property type="project" value="InterPro"/>
</dbReference>
<dbReference type="InterPro" id="IPR008255">
    <property type="entry name" value="Pyr_nucl-diS_OxRdtase_2_AS"/>
</dbReference>
<evidence type="ECO:0000256" key="1">
    <source>
        <dbReference type="ARBA" id="ARBA00009333"/>
    </source>
</evidence>
<feature type="domain" description="FAD/NAD(P)-binding" evidence="9">
    <location>
        <begin position="2"/>
        <end position="289"/>
    </location>
</feature>
<dbReference type="KEGG" id="dau:Daud_0559"/>
<dbReference type="InterPro" id="IPR036188">
    <property type="entry name" value="FAD/NAD-bd_sf"/>
</dbReference>
<evidence type="ECO:0000256" key="2">
    <source>
        <dbReference type="ARBA" id="ARBA00022630"/>
    </source>
</evidence>
<comment type="similarity">
    <text evidence="1 7">Belongs to the class-II pyridine nucleotide-disulfide oxidoreductase family.</text>
</comment>
<evidence type="ECO:0000256" key="8">
    <source>
        <dbReference type="RuleBase" id="RU003881"/>
    </source>
</evidence>
<reference evidence="10 11" key="2">
    <citation type="journal article" date="2008" name="Science">
        <title>Environmental genomics reveals a single-species ecosystem deep within Earth.</title>
        <authorList>
            <person name="Chivian D."/>
            <person name="Brodie E.L."/>
            <person name="Alm E.J."/>
            <person name="Culley D.E."/>
            <person name="Dehal P.S."/>
            <person name="Desantis T.Z."/>
            <person name="Gihring T.M."/>
            <person name="Lapidus A."/>
            <person name="Lin L.H."/>
            <person name="Lowry S.R."/>
            <person name="Moser D.P."/>
            <person name="Richardson P.M."/>
            <person name="Southam G."/>
            <person name="Wanger G."/>
            <person name="Pratt L.M."/>
            <person name="Andersen G.L."/>
            <person name="Hazen T.C."/>
            <person name="Brockman F.J."/>
            <person name="Arkin A.P."/>
            <person name="Onstott T.C."/>
        </authorList>
    </citation>
    <scope>NUCLEOTIDE SEQUENCE [LARGE SCALE GENOMIC DNA]</scope>
    <source>
        <strain evidence="10 11">MP104C</strain>
    </source>
</reference>
<dbReference type="GO" id="GO:0004791">
    <property type="term" value="F:thioredoxin-disulfide reductase (NADPH) activity"/>
    <property type="evidence" value="ECO:0007669"/>
    <property type="project" value="UniProtKB-UniRule"/>
</dbReference>
<keyword evidence="4 7" id="KW-0560">Oxidoreductase</keyword>
<name>B1I273_DESAP</name>
<keyword evidence="2 7" id="KW-0285">Flavoprotein</keyword>
<dbReference type="GO" id="GO:0019430">
    <property type="term" value="P:removal of superoxide radicals"/>
    <property type="evidence" value="ECO:0007669"/>
    <property type="project" value="UniProtKB-UniRule"/>
</dbReference>
<comment type="subunit">
    <text evidence="7">Homodimer.</text>
</comment>
<proteinExistence type="inferred from homology"/>
<evidence type="ECO:0000313" key="10">
    <source>
        <dbReference type="EMBL" id="ACA59100.1"/>
    </source>
</evidence>
<accession>B1I273</accession>
<dbReference type="AlphaFoldDB" id="B1I273"/>
<dbReference type="EC" id="1.8.1.9" evidence="7"/>
<keyword evidence="6 7" id="KW-0676">Redox-active center</keyword>
<evidence type="ECO:0000256" key="5">
    <source>
        <dbReference type="ARBA" id="ARBA00023157"/>
    </source>
</evidence>
<dbReference type="InterPro" id="IPR050097">
    <property type="entry name" value="Ferredoxin-NADP_redctase_2"/>
</dbReference>
<dbReference type="InterPro" id="IPR005982">
    <property type="entry name" value="Thioredox_Rdtase"/>
</dbReference>
<comment type="cofactor">
    <cofactor evidence="8">
        <name>FAD</name>
        <dbReference type="ChEBI" id="CHEBI:57692"/>
    </cofactor>
    <text evidence="8">Binds 1 FAD per subunit.</text>
</comment>
<dbReference type="PRINTS" id="PR00368">
    <property type="entry name" value="FADPNR"/>
</dbReference>
<dbReference type="eggNOG" id="COG0492">
    <property type="taxonomic scope" value="Bacteria"/>
</dbReference>
<dbReference type="Proteomes" id="UP000008544">
    <property type="component" value="Chromosome"/>
</dbReference>
<keyword evidence="11" id="KW-1185">Reference proteome</keyword>
<reference evidence="11" key="1">
    <citation type="submission" date="2007-10" db="EMBL/GenBank/DDBJ databases">
        <title>Complete sequence of chromosome of Desulforudis audaxviator MP104C.</title>
        <authorList>
            <person name="Copeland A."/>
            <person name="Lucas S."/>
            <person name="Lapidus A."/>
            <person name="Barry K."/>
            <person name="Glavina del Rio T."/>
            <person name="Dalin E."/>
            <person name="Tice H."/>
            <person name="Bruce D."/>
            <person name="Pitluck S."/>
            <person name="Lowry S.R."/>
            <person name="Larimer F."/>
            <person name="Land M.L."/>
            <person name="Hauser L."/>
            <person name="Kyrpides N."/>
            <person name="Ivanova N.N."/>
            <person name="Richardson P."/>
        </authorList>
    </citation>
    <scope>NUCLEOTIDE SEQUENCE [LARGE SCALE GENOMIC DNA]</scope>
    <source>
        <strain evidence="11">MP104C</strain>
    </source>
</reference>